<dbReference type="SUPFAM" id="SSF47413">
    <property type="entry name" value="lambda repressor-like DNA-binding domains"/>
    <property type="match status" value="1"/>
</dbReference>
<dbReference type="CDD" id="cd00093">
    <property type="entry name" value="HTH_XRE"/>
    <property type="match status" value="1"/>
</dbReference>
<reference evidence="3 4" key="1">
    <citation type="submission" date="2018-10" db="EMBL/GenBank/DDBJ databases">
        <title>Draft Genome Sequence of Bacteroides sp. KCTC 15687.</title>
        <authorList>
            <person name="Yu S.Y."/>
            <person name="Kim J.S."/>
            <person name="Oh B.S."/>
            <person name="Park S.H."/>
            <person name="Kang S.W."/>
            <person name="Park J.E."/>
            <person name="Choi S.H."/>
            <person name="Han K.I."/>
            <person name="Lee K.C."/>
            <person name="Eom M.K."/>
            <person name="Suh M.K."/>
            <person name="Lee D.H."/>
            <person name="Yoon H."/>
            <person name="Kim B."/>
            <person name="Yang S.J."/>
            <person name="Lee J.S."/>
            <person name="Lee J.H."/>
        </authorList>
    </citation>
    <scope>NUCLEOTIDE SEQUENCE [LARGE SCALE GENOMIC DNA]</scope>
    <source>
        <strain evidence="3 4">KCTC 15687</strain>
    </source>
</reference>
<name>A0A401LRA5_9BACE</name>
<dbReference type="Gene3D" id="1.10.260.40">
    <property type="entry name" value="lambda repressor-like DNA-binding domains"/>
    <property type="match status" value="1"/>
</dbReference>
<dbReference type="AlphaFoldDB" id="A0A401LRA5"/>
<dbReference type="SMART" id="SM00530">
    <property type="entry name" value="HTH_XRE"/>
    <property type="match status" value="1"/>
</dbReference>
<dbReference type="Pfam" id="PF01381">
    <property type="entry name" value="HTH_3"/>
    <property type="match status" value="1"/>
</dbReference>
<protein>
    <submittedName>
        <fullName evidence="3">Transcriptional regulator</fullName>
    </submittedName>
</protein>
<gene>
    <name evidence="3" type="ORF">KGMB02408_10400</name>
</gene>
<evidence type="ECO:0000256" key="1">
    <source>
        <dbReference type="ARBA" id="ARBA00023125"/>
    </source>
</evidence>
<dbReference type="PANTHER" id="PTHR46558">
    <property type="entry name" value="TRACRIPTIONAL REGULATORY PROTEIN-RELATED-RELATED"/>
    <property type="match status" value="1"/>
</dbReference>
<evidence type="ECO:0000313" key="3">
    <source>
        <dbReference type="EMBL" id="GCB34095.1"/>
    </source>
</evidence>
<comment type="caution">
    <text evidence="3">The sequence shown here is derived from an EMBL/GenBank/DDBJ whole genome shotgun (WGS) entry which is preliminary data.</text>
</comment>
<organism evidence="3 4">
    <name type="scientific">Bacteroides faecalis</name>
    <dbReference type="NCBI Taxonomy" id="2447885"/>
    <lineage>
        <taxon>Bacteria</taxon>
        <taxon>Pseudomonadati</taxon>
        <taxon>Bacteroidota</taxon>
        <taxon>Bacteroidia</taxon>
        <taxon>Bacteroidales</taxon>
        <taxon>Bacteroidaceae</taxon>
        <taxon>Bacteroides</taxon>
    </lineage>
</organism>
<dbReference type="PROSITE" id="PS50943">
    <property type="entry name" value="HTH_CROC1"/>
    <property type="match status" value="1"/>
</dbReference>
<keyword evidence="4" id="KW-1185">Reference proteome</keyword>
<dbReference type="InterPro" id="IPR001387">
    <property type="entry name" value="Cro/C1-type_HTH"/>
</dbReference>
<keyword evidence="1" id="KW-0238">DNA-binding</keyword>
<dbReference type="InterPro" id="IPR010982">
    <property type="entry name" value="Lambda_DNA-bd_dom_sf"/>
</dbReference>
<dbReference type="PANTHER" id="PTHR46558:SF11">
    <property type="entry name" value="HTH-TYPE TRANSCRIPTIONAL REGULATOR XRE"/>
    <property type="match status" value="1"/>
</dbReference>
<evidence type="ECO:0000259" key="2">
    <source>
        <dbReference type="PROSITE" id="PS50943"/>
    </source>
</evidence>
<dbReference type="EMBL" id="BHWB01000002">
    <property type="protein sequence ID" value="GCB34095.1"/>
    <property type="molecule type" value="Genomic_DNA"/>
</dbReference>
<sequence length="73" mass="8373">MMENKELINKIKVFRAMKNISQEELAIAIGVTRKTINTVETGKFVPSTILALRIARYFEVPVEEIFELNDMEG</sequence>
<accession>A0A401LRA5</accession>
<feature type="domain" description="HTH cro/C1-type" evidence="2">
    <location>
        <begin position="11"/>
        <end position="65"/>
    </location>
</feature>
<dbReference type="Proteomes" id="UP000288079">
    <property type="component" value="Unassembled WGS sequence"/>
</dbReference>
<evidence type="ECO:0000313" key="4">
    <source>
        <dbReference type="Proteomes" id="UP000288079"/>
    </source>
</evidence>
<proteinExistence type="predicted"/>
<dbReference type="GO" id="GO:0003677">
    <property type="term" value="F:DNA binding"/>
    <property type="evidence" value="ECO:0007669"/>
    <property type="project" value="UniProtKB-KW"/>
</dbReference>
<dbReference type="RefSeq" id="WP_235016727.1">
    <property type="nucleotide sequence ID" value="NZ_BHWB01000002.1"/>
</dbReference>